<dbReference type="InParanoid" id="A0A507AHL1"/>
<reference evidence="18 19" key="1">
    <citation type="submission" date="2019-06" db="EMBL/GenBank/DDBJ databases">
        <title>Draft genome sequence of the filamentous fungus Phialemoniopsis curvata isolated from diesel fuel.</title>
        <authorList>
            <person name="Varaljay V.A."/>
            <person name="Lyon W.J."/>
            <person name="Crouch A.L."/>
            <person name="Drake C.E."/>
            <person name="Hollomon J.M."/>
            <person name="Nadeau L.J."/>
            <person name="Nunn H.S."/>
            <person name="Stevenson B.S."/>
            <person name="Bojanowski C.L."/>
            <person name="Crookes-Goodson W.J."/>
        </authorList>
    </citation>
    <scope>NUCLEOTIDE SEQUENCE [LARGE SCALE GENOMIC DNA]</scope>
    <source>
        <strain evidence="18 19">D216</strain>
    </source>
</reference>
<dbReference type="InterPro" id="IPR049163">
    <property type="entry name" value="Pif1-like_2B_dom"/>
</dbReference>
<dbReference type="GO" id="GO:0005739">
    <property type="term" value="C:mitochondrion"/>
    <property type="evidence" value="ECO:0007669"/>
    <property type="project" value="UniProtKB-SubCell"/>
</dbReference>
<dbReference type="CDD" id="cd18809">
    <property type="entry name" value="SF1_C_RecD"/>
    <property type="match status" value="1"/>
</dbReference>
<evidence type="ECO:0000256" key="15">
    <source>
        <dbReference type="HAMAP-Rule" id="MF_03176"/>
    </source>
</evidence>
<dbReference type="OrthoDB" id="432234at2759"/>
<keyword evidence="5 15" id="KW-0378">Hydrolase</keyword>
<dbReference type="InterPro" id="IPR051055">
    <property type="entry name" value="PIF1_helicase"/>
</dbReference>
<gene>
    <name evidence="15" type="primary">PIF1</name>
    <name evidence="18" type="ORF">E0L32_009363</name>
</gene>
<dbReference type="GO" id="GO:0000723">
    <property type="term" value="P:telomere maintenance"/>
    <property type="evidence" value="ECO:0007669"/>
    <property type="project" value="InterPro"/>
</dbReference>
<keyword evidence="6 15" id="KW-0347">Helicase</keyword>
<feature type="compositionally biased region" description="Acidic residues" evidence="16">
    <location>
        <begin position="148"/>
        <end position="160"/>
    </location>
</feature>
<dbReference type="CDD" id="cd18037">
    <property type="entry name" value="DEXSc_Pif1_like"/>
    <property type="match status" value="1"/>
</dbReference>
<feature type="compositionally biased region" description="Polar residues" evidence="16">
    <location>
        <begin position="63"/>
        <end position="73"/>
    </location>
</feature>
<dbReference type="GO" id="GO:0003697">
    <property type="term" value="F:single-stranded DNA binding"/>
    <property type="evidence" value="ECO:0007669"/>
    <property type="project" value="UniProtKB-ARBA"/>
</dbReference>
<dbReference type="Pfam" id="PF21530">
    <property type="entry name" value="Pif1_2B_dom"/>
    <property type="match status" value="1"/>
</dbReference>
<dbReference type="STRING" id="1093900.A0A507AHL1"/>
<protein>
    <recommendedName>
        <fullName evidence="15">ATP-dependent DNA helicase PIF1</fullName>
        <ecNumber evidence="15">5.6.2.3</ecNumber>
    </recommendedName>
    <alternativeName>
        <fullName evidence="15">DNA 5'-3' helicase PIF1</fullName>
    </alternativeName>
    <alternativeName>
        <fullName evidence="15">DNA repair and recombination helicase PIF1</fullName>
    </alternativeName>
</protein>
<dbReference type="SMART" id="SM00382">
    <property type="entry name" value="AAA"/>
    <property type="match status" value="1"/>
</dbReference>
<dbReference type="InterPro" id="IPR027417">
    <property type="entry name" value="P-loop_NTPase"/>
</dbReference>
<dbReference type="Pfam" id="PF05970">
    <property type="entry name" value="PIF1"/>
    <property type="match status" value="1"/>
</dbReference>
<evidence type="ECO:0000256" key="14">
    <source>
        <dbReference type="ARBA" id="ARBA00048954"/>
    </source>
</evidence>
<comment type="subunit">
    <text evidence="15">Monomer.</text>
</comment>
<comment type="catalytic activity">
    <reaction evidence="14 15">
        <text>ATP + H2O = ADP + phosphate + H(+)</text>
        <dbReference type="Rhea" id="RHEA:13065"/>
        <dbReference type="ChEBI" id="CHEBI:15377"/>
        <dbReference type="ChEBI" id="CHEBI:15378"/>
        <dbReference type="ChEBI" id="CHEBI:30616"/>
        <dbReference type="ChEBI" id="CHEBI:43474"/>
        <dbReference type="ChEBI" id="CHEBI:456216"/>
        <dbReference type="EC" id="5.6.2.3"/>
    </reaction>
</comment>
<dbReference type="Proteomes" id="UP000319257">
    <property type="component" value="Unassembled WGS sequence"/>
</dbReference>
<dbReference type="GO" id="GO:0005524">
    <property type="term" value="F:ATP binding"/>
    <property type="evidence" value="ECO:0007669"/>
    <property type="project" value="UniProtKB-UniRule"/>
</dbReference>
<evidence type="ECO:0000256" key="5">
    <source>
        <dbReference type="ARBA" id="ARBA00022801"/>
    </source>
</evidence>
<dbReference type="GO" id="GO:0006310">
    <property type="term" value="P:DNA recombination"/>
    <property type="evidence" value="ECO:0007669"/>
    <property type="project" value="UniProtKB-UniRule"/>
</dbReference>
<evidence type="ECO:0000256" key="16">
    <source>
        <dbReference type="SAM" id="MobiDB-lite"/>
    </source>
</evidence>
<feature type="compositionally biased region" description="Low complexity" evidence="16">
    <location>
        <begin position="94"/>
        <end position="106"/>
    </location>
</feature>
<dbReference type="FunCoup" id="A0A507AHL1">
    <property type="interactions" value="798"/>
</dbReference>
<evidence type="ECO:0000256" key="1">
    <source>
        <dbReference type="ARBA" id="ARBA00001946"/>
    </source>
</evidence>
<dbReference type="InterPro" id="IPR010285">
    <property type="entry name" value="DNA_helicase_pif1-like_DEAD"/>
</dbReference>
<evidence type="ECO:0000256" key="10">
    <source>
        <dbReference type="ARBA" id="ARBA00023172"/>
    </source>
</evidence>
<feature type="region of interest" description="Disordered" evidence="16">
    <location>
        <begin position="287"/>
        <end position="313"/>
    </location>
</feature>
<comment type="subcellular location">
    <subcellularLocation>
        <location evidence="2">Nucleus</location>
        <location evidence="2">Nucleolus</location>
    </subcellularLocation>
    <subcellularLocation>
        <location evidence="15">Nucleus</location>
    </subcellularLocation>
    <subcellularLocation>
        <location evidence="15">Mitochondrion</location>
    </subcellularLocation>
</comment>
<dbReference type="GO" id="GO:0016887">
    <property type="term" value="F:ATP hydrolysis activity"/>
    <property type="evidence" value="ECO:0007669"/>
    <property type="project" value="RHEA"/>
</dbReference>
<sequence length="857" mass="93548">MLSRAVQSAGASDQSAPNHASKAGLAKELFPSSSPNPHDGNIADHFKKHRPSQNVFGVAAAQAASSFNRSHSAGQPLKPRSGNFSKPPSFNTASSFGSVRSSNSSRAITSLCGKTDSFKDEPDVIDLVNPAPQSQRNPVKTAAPVYIAEDDFSDDDDLDLDFERPSALPQLPPQLPTLPRTTSAVTDPHPASGTSALSWSQSSPSHYRAPPQRPPRPAAPQPPKRAASDADSIAAPKAKKRALPKSWQRPAKEEYIDVDEYQSMTVTTPAPKPKDVALWDATASAVKEQKKQLKNQSKKPTQVEPPKPVEPTAPQAVKSHAVVATNHAISLSNEQRHVKSLVCDKNQSVFFTGPAGTGKSVLMRAIIQEMKKKWLRDPERLAVTASTGLAACNIGGMTLHSFSGIGLGKEDVQQLVKKIRRNPKAKNRWLRTKTLIIDEVSMVDGELFDKLSQIGRIIRNNGRPWGGIQLVITGDFFQLPPVPDGDKKREVKFAFEAATWNTSIDHTIGLTEVFRQKDPVFANMLNEMRLGRISEQTVESFKKLARPLGSDDGLEVTELFPTRNEVEASNSRRLAALGDQAHRFDAFDSGDPAVREKLLANMMAPKAITLKKGAQVMLIKNMDETLVNGSLGTVMGFMSESTFELTGAADGYGSGGEEHMDPNFKKRVAAFSRQLDNSSSGSKAVEYPLVRFHAVDGTSRTLLCVPEEWKVELPTGEVQACRKQLPLILAWALSIHKAQGQTLERVKVDLGKVFEKGQAYVALSRATSQQGLQVLRFEKHKVMAHPRVVQFYNKLYSAETALKKRPTAMTSQPITNFTNKAAMPSARSGSITAFAQRKDVEVIDLEEEEAAMAAYGY</sequence>
<feature type="region of interest" description="Disordered" evidence="16">
    <location>
        <begin position="1"/>
        <end position="106"/>
    </location>
</feature>
<dbReference type="HAMAP" id="MF_03176">
    <property type="entry name" value="PIF1"/>
    <property type="match status" value="1"/>
</dbReference>
<evidence type="ECO:0000259" key="17">
    <source>
        <dbReference type="SMART" id="SM00382"/>
    </source>
</evidence>
<keyword evidence="13 15" id="KW-0539">Nucleus</keyword>
<feature type="domain" description="AAA+ ATPase" evidence="17">
    <location>
        <begin position="345"/>
        <end position="495"/>
    </location>
</feature>
<feature type="DNA-binding region" evidence="15">
    <location>
        <begin position="758"/>
        <end position="777"/>
    </location>
</feature>
<feature type="compositionally biased region" description="Pro residues" evidence="16">
    <location>
        <begin position="211"/>
        <end position="223"/>
    </location>
</feature>
<keyword evidence="4 15" id="KW-0227">DNA damage</keyword>
<evidence type="ECO:0000256" key="9">
    <source>
        <dbReference type="ARBA" id="ARBA00023128"/>
    </source>
</evidence>
<keyword evidence="11 15" id="KW-0234">DNA repair</keyword>
<evidence type="ECO:0000313" key="19">
    <source>
        <dbReference type="Proteomes" id="UP000319257"/>
    </source>
</evidence>
<keyword evidence="7 15" id="KW-0067">ATP-binding</keyword>
<organism evidence="18 19">
    <name type="scientific">Thyridium curvatum</name>
    <dbReference type="NCBI Taxonomy" id="1093900"/>
    <lineage>
        <taxon>Eukaryota</taxon>
        <taxon>Fungi</taxon>
        <taxon>Dikarya</taxon>
        <taxon>Ascomycota</taxon>
        <taxon>Pezizomycotina</taxon>
        <taxon>Sordariomycetes</taxon>
        <taxon>Sordariomycetidae</taxon>
        <taxon>Thyridiales</taxon>
        <taxon>Thyridiaceae</taxon>
        <taxon>Thyridium</taxon>
    </lineage>
</organism>
<keyword evidence="12 15" id="KW-0413">Isomerase</keyword>
<dbReference type="Gene3D" id="3.40.50.300">
    <property type="entry name" value="P-loop containing nucleotide triphosphate hydrolases"/>
    <property type="match status" value="1"/>
</dbReference>
<feature type="compositionally biased region" description="Polar residues" evidence="16">
    <location>
        <begin position="82"/>
        <end position="93"/>
    </location>
</feature>
<evidence type="ECO:0000256" key="4">
    <source>
        <dbReference type="ARBA" id="ARBA00022763"/>
    </source>
</evidence>
<evidence type="ECO:0000256" key="6">
    <source>
        <dbReference type="ARBA" id="ARBA00022806"/>
    </source>
</evidence>
<dbReference type="FunFam" id="3.40.50.300:FF:001226">
    <property type="entry name" value="ATP-dependent DNA helicase PIF1"/>
    <property type="match status" value="1"/>
</dbReference>
<keyword evidence="10 15" id="KW-0233">DNA recombination</keyword>
<dbReference type="GO" id="GO:0043139">
    <property type="term" value="F:5'-3' DNA helicase activity"/>
    <property type="evidence" value="ECO:0007669"/>
    <property type="project" value="UniProtKB-UniRule"/>
</dbReference>
<keyword evidence="3 15" id="KW-0547">Nucleotide-binding</keyword>
<dbReference type="SUPFAM" id="SSF52540">
    <property type="entry name" value="P-loop containing nucleoside triphosphate hydrolases"/>
    <property type="match status" value="2"/>
</dbReference>
<evidence type="ECO:0000313" key="18">
    <source>
        <dbReference type="EMBL" id="TPX09475.1"/>
    </source>
</evidence>
<evidence type="ECO:0000256" key="7">
    <source>
        <dbReference type="ARBA" id="ARBA00022840"/>
    </source>
</evidence>
<evidence type="ECO:0000256" key="12">
    <source>
        <dbReference type="ARBA" id="ARBA00023235"/>
    </source>
</evidence>
<evidence type="ECO:0000256" key="13">
    <source>
        <dbReference type="ARBA" id="ARBA00023242"/>
    </source>
</evidence>
<feature type="compositionally biased region" description="Polar residues" evidence="16">
    <location>
        <begin position="1"/>
        <end position="18"/>
    </location>
</feature>
<comment type="cofactor">
    <cofactor evidence="1 15">
        <name>Mg(2+)</name>
        <dbReference type="ChEBI" id="CHEBI:18420"/>
    </cofactor>
</comment>
<name>A0A507AHL1_9PEZI</name>
<keyword evidence="19" id="KW-1185">Reference proteome</keyword>
<comment type="caution">
    <text evidence="18">The sequence shown here is derived from an EMBL/GenBank/DDBJ whole genome shotgun (WGS) entry which is preliminary data.</text>
</comment>
<feature type="binding site" evidence="15">
    <location>
        <begin position="353"/>
        <end position="360"/>
    </location>
    <ligand>
        <name>ATP</name>
        <dbReference type="ChEBI" id="CHEBI:30616"/>
    </ligand>
</feature>
<evidence type="ECO:0000256" key="2">
    <source>
        <dbReference type="ARBA" id="ARBA00004604"/>
    </source>
</evidence>
<proteinExistence type="inferred from homology"/>
<dbReference type="EC" id="5.6.2.3" evidence="15"/>
<dbReference type="EMBL" id="SKBQ01000067">
    <property type="protein sequence ID" value="TPX09475.1"/>
    <property type="molecule type" value="Genomic_DNA"/>
</dbReference>
<evidence type="ECO:0000256" key="11">
    <source>
        <dbReference type="ARBA" id="ARBA00023204"/>
    </source>
</evidence>
<comment type="function">
    <text evidence="15">DNA-dependent ATPase and 5'-3' DNA helicase required for the maintenance of both mitochondrial and nuclear genome stability.</text>
</comment>
<keyword evidence="8 15" id="KW-0238">DNA-binding</keyword>
<keyword evidence="9 15" id="KW-0496">Mitochondrion</keyword>
<feature type="compositionally biased region" description="Polar residues" evidence="16">
    <location>
        <begin position="192"/>
        <end position="205"/>
    </location>
</feature>
<evidence type="ECO:0000256" key="8">
    <source>
        <dbReference type="ARBA" id="ARBA00023125"/>
    </source>
</evidence>
<dbReference type="GO" id="GO:0006281">
    <property type="term" value="P:DNA repair"/>
    <property type="evidence" value="ECO:0007669"/>
    <property type="project" value="UniProtKB-UniRule"/>
</dbReference>
<dbReference type="AlphaFoldDB" id="A0A507AHL1"/>
<evidence type="ECO:0000256" key="3">
    <source>
        <dbReference type="ARBA" id="ARBA00022741"/>
    </source>
</evidence>
<dbReference type="InterPro" id="IPR048293">
    <property type="entry name" value="PIF1_RRM3_pfh1"/>
</dbReference>
<accession>A0A507AHL1</accession>
<dbReference type="PANTHER" id="PTHR47642">
    <property type="entry name" value="ATP-DEPENDENT DNA HELICASE"/>
    <property type="match status" value="1"/>
</dbReference>
<dbReference type="GO" id="GO:0005730">
    <property type="term" value="C:nucleolus"/>
    <property type="evidence" value="ECO:0007669"/>
    <property type="project" value="UniProtKB-SubCell"/>
</dbReference>
<dbReference type="PANTHER" id="PTHR47642:SF5">
    <property type="entry name" value="ATP-DEPENDENT DNA HELICASE"/>
    <property type="match status" value="1"/>
</dbReference>
<feature type="region of interest" description="Disordered" evidence="16">
    <location>
        <begin position="119"/>
        <end position="248"/>
    </location>
</feature>
<dbReference type="InterPro" id="IPR003593">
    <property type="entry name" value="AAA+_ATPase"/>
</dbReference>
<comment type="similarity">
    <text evidence="15">Belongs to the helicase family. PIF1 subfamily.</text>
</comment>